<dbReference type="PANTHER" id="PTHR43537:SF5">
    <property type="entry name" value="UXU OPERON TRANSCRIPTIONAL REGULATOR"/>
    <property type="match status" value="1"/>
</dbReference>
<dbReference type="InterPro" id="IPR036388">
    <property type="entry name" value="WH-like_DNA-bd_sf"/>
</dbReference>
<dbReference type="Gene3D" id="1.20.120.530">
    <property type="entry name" value="GntR ligand-binding domain-like"/>
    <property type="match status" value="1"/>
</dbReference>
<accession>A0ABV0AEY4</accession>
<comment type="caution">
    <text evidence="5">The sequence shown here is derived from an EMBL/GenBank/DDBJ whole genome shotgun (WGS) entry which is preliminary data.</text>
</comment>
<name>A0ABV0AEY4_9FLAO</name>
<dbReference type="InterPro" id="IPR011711">
    <property type="entry name" value="GntR_C"/>
</dbReference>
<keyword evidence="6" id="KW-1185">Reference proteome</keyword>
<evidence type="ECO:0000256" key="2">
    <source>
        <dbReference type="ARBA" id="ARBA00023125"/>
    </source>
</evidence>
<sequence>MNLDVLSKNENQEINNRVKKLISQISSLISQKHLEPGDKLPAERILAEKFGVSRRSIRTAILKLESYGILISMPQSGTFVANIGSVAMNGMVKDIISLGLPDFKSLVETRILLELKAVRLAARRRTGEDLERIKEALDAHKTKLLSGEDAVQEDLLFHLAIAKASGNVTMNQIMIGITPQIIVDFKKYHIAYNNLDELRIKEHTEIYEAIKSQNPKLAKKRMKLHFKLLYEYCGVS</sequence>
<keyword evidence="3" id="KW-0804">Transcription</keyword>
<evidence type="ECO:0000256" key="1">
    <source>
        <dbReference type="ARBA" id="ARBA00023015"/>
    </source>
</evidence>
<dbReference type="SUPFAM" id="SSF46785">
    <property type="entry name" value="Winged helix' DNA-binding domain"/>
    <property type="match status" value="1"/>
</dbReference>
<dbReference type="SMART" id="SM00345">
    <property type="entry name" value="HTH_GNTR"/>
    <property type="match status" value="1"/>
</dbReference>
<dbReference type="PRINTS" id="PR00035">
    <property type="entry name" value="HTHGNTR"/>
</dbReference>
<dbReference type="Proteomes" id="UP001416393">
    <property type="component" value="Unassembled WGS sequence"/>
</dbReference>
<dbReference type="Pfam" id="PF07729">
    <property type="entry name" value="FCD"/>
    <property type="match status" value="1"/>
</dbReference>
<evidence type="ECO:0000313" key="6">
    <source>
        <dbReference type="Proteomes" id="UP001416393"/>
    </source>
</evidence>
<feature type="domain" description="HTH gntR-type" evidence="4">
    <location>
        <begin position="15"/>
        <end position="83"/>
    </location>
</feature>
<keyword evidence="1" id="KW-0805">Transcription regulation</keyword>
<dbReference type="InterPro" id="IPR036390">
    <property type="entry name" value="WH_DNA-bd_sf"/>
</dbReference>
<reference evidence="5 6" key="1">
    <citation type="submission" date="2024-01" db="EMBL/GenBank/DDBJ databases">
        <title>Mariniflexile litorale sp. nov., isolated from the shallow sediments of the Sea of Japan.</title>
        <authorList>
            <person name="Romanenko L."/>
            <person name="Bystritskaya E."/>
            <person name="Isaeva M."/>
        </authorList>
    </citation>
    <scope>NUCLEOTIDE SEQUENCE [LARGE SCALE GENOMIC DNA]</scope>
    <source>
        <strain evidence="5 6">KCTC 32427</strain>
    </source>
</reference>
<dbReference type="CDD" id="cd07377">
    <property type="entry name" value="WHTH_GntR"/>
    <property type="match status" value="1"/>
</dbReference>
<organism evidence="5 6">
    <name type="scientific">Mariniflexile soesokkakense</name>
    <dbReference type="NCBI Taxonomy" id="1343160"/>
    <lineage>
        <taxon>Bacteria</taxon>
        <taxon>Pseudomonadati</taxon>
        <taxon>Bacteroidota</taxon>
        <taxon>Flavobacteriia</taxon>
        <taxon>Flavobacteriales</taxon>
        <taxon>Flavobacteriaceae</taxon>
        <taxon>Mariniflexile</taxon>
    </lineage>
</organism>
<evidence type="ECO:0000313" key="5">
    <source>
        <dbReference type="EMBL" id="MEN3324797.1"/>
    </source>
</evidence>
<keyword evidence="2" id="KW-0238">DNA-binding</keyword>
<dbReference type="PANTHER" id="PTHR43537">
    <property type="entry name" value="TRANSCRIPTIONAL REGULATOR, GNTR FAMILY"/>
    <property type="match status" value="1"/>
</dbReference>
<evidence type="ECO:0000259" key="4">
    <source>
        <dbReference type="PROSITE" id="PS50949"/>
    </source>
</evidence>
<evidence type="ECO:0000256" key="3">
    <source>
        <dbReference type="ARBA" id="ARBA00023163"/>
    </source>
</evidence>
<dbReference type="SUPFAM" id="SSF48008">
    <property type="entry name" value="GntR ligand-binding domain-like"/>
    <property type="match status" value="1"/>
</dbReference>
<dbReference type="Gene3D" id="1.10.10.10">
    <property type="entry name" value="Winged helix-like DNA-binding domain superfamily/Winged helix DNA-binding domain"/>
    <property type="match status" value="1"/>
</dbReference>
<dbReference type="EMBL" id="JAZHYP010000008">
    <property type="protein sequence ID" value="MEN3324797.1"/>
    <property type="molecule type" value="Genomic_DNA"/>
</dbReference>
<gene>
    <name evidence="5" type="ORF">VP395_13745</name>
</gene>
<protein>
    <submittedName>
        <fullName evidence="5">FadR/GntR family transcriptional regulator</fullName>
    </submittedName>
</protein>
<dbReference type="InterPro" id="IPR000524">
    <property type="entry name" value="Tscrpt_reg_HTH_GntR"/>
</dbReference>
<dbReference type="SMART" id="SM00895">
    <property type="entry name" value="FCD"/>
    <property type="match status" value="1"/>
</dbReference>
<dbReference type="PROSITE" id="PS50949">
    <property type="entry name" value="HTH_GNTR"/>
    <property type="match status" value="1"/>
</dbReference>
<dbReference type="Pfam" id="PF00392">
    <property type="entry name" value="GntR"/>
    <property type="match status" value="1"/>
</dbReference>
<dbReference type="RefSeq" id="WP_346242594.1">
    <property type="nucleotide sequence ID" value="NZ_JAZHYP010000008.1"/>
</dbReference>
<dbReference type="InterPro" id="IPR008920">
    <property type="entry name" value="TF_FadR/GntR_C"/>
</dbReference>
<proteinExistence type="predicted"/>